<keyword evidence="4" id="KW-1185">Reference proteome</keyword>
<organism evidence="3 4">
    <name type="scientific">Nocardioides marinquilinus</name>
    <dbReference type="NCBI Taxonomy" id="1210400"/>
    <lineage>
        <taxon>Bacteria</taxon>
        <taxon>Bacillati</taxon>
        <taxon>Actinomycetota</taxon>
        <taxon>Actinomycetes</taxon>
        <taxon>Propionibacteriales</taxon>
        <taxon>Nocardioidaceae</taxon>
        <taxon>Nocardioides</taxon>
    </lineage>
</organism>
<accession>A0ABP9P5N5</accession>
<dbReference type="RefSeq" id="WP_345453646.1">
    <property type="nucleotide sequence ID" value="NZ_BAABKG010000001.1"/>
</dbReference>
<feature type="region of interest" description="Disordered" evidence="1">
    <location>
        <begin position="153"/>
        <end position="181"/>
    </location>
</feature>
<feature type="compositionally biased region" description="Basic and acidic residues" evidence="1">
    <location>
        <begin position="1"/>
        <end position="17"/>
    </location>
</feature>
<feature type="region of interest" description="Disordered" evidence="1">
    <location>
        <begin position="1"/>
        <end position="23"/>
    </location>
</feature>
<dbReference type="Proteomes" id="UP001500221">
    <property type="component" value="Unassembled WGS sequence"/>
</dbReference>
<name>A0ABP9P5N5_9ACTN</name>
<evidence type="ECO:0000313" key="4">
    <source>
        <dbReference type="Proteomes" id="UP001500221"/>
    </source>
</evidence>
<dbReference type="EMBL" id="BAABKG010000001">
    <property type="protein sequence ID" value="GAA5141256.1"/>
    <property type="molecule type" value="Genomic_DNA"/>
</dbReference>
<proteinExistence type="predicted"/>
<evidence type="ECO:0000313" key="3">
    <source>
        <dbReference type="EMBL" id="GAA5141256.1"/>
    </source>
</evidence>
<feature type="domain" description="DnaJ homologue subfamily C member 28 conserved" evidence="2">
    <location>
        <begin position="32"/>
        <end position="98"/>
    </location>
</feature>
<dbReference type="InterPro" id="IPR018961">
    <property type="entry name" value="DnaJ_homolog_subfam-C_membr-28"/>
</dbReference>
<evidence type="ECO:0000259" key="2">
    <source>
        <dbReference type="Pfam" id="PF09350"/>
    </source>
</evidence>
<feature type="compositionally biased region" description="Basic residues" evidence="1">
    <location>
        <begin position="171"/>
        <end position="181"/>
    </location>
</feature>
<comment type="caution">
    <text evidence="3">The sequence shown here is derived from an EMBL/GenBank/DDBJ whole genome shotgun (WGS) entry which is preliminary data.</text>
</comment>
<sequence length="181" mass="20992">MPDRDEQDPVHDRDMRTGRGAAAARIRQQHLWVDEQVRRAMERGEFDDLPGAGKPIEGLGDEHDPDWWIKKLVERESIAVLPPSLQLRKEDAELDGRLDAIAFETEVRRVLEDFNQRVIAARYRLPEGPPLVTMPRDVDATVAAWRERRDARRAERAARAAAEQPDPSSSGRRRRWFRRSR</sequence>
<reference evidence="4" key="1">
    <citation type="journal article" date="2019" name="Int. J. Syst. Evol. Microbiol.">
        <title>The Global Catalogue of Microorganisms (GCM) 10K type strain sequencing project: providing services to taxonomists for standard genome sequencing and annotation.</title>
        <authorList>
            <consortium name="The Broad Institute Genomics Platform"/>
            <consortium name="The Broad Institute Genome Sequencing Center for Infectious Disease"/>
            <person name="Wu L."/>
            <person name="Ma J."/>
        </authorList>
    </citation>
    <scope>NUCLEOTIDE SEQUENCE [LARGE SCALE GENOMIC DNA]</scope>
    <source>
        <strain evidence="4">JCM 18459</strain>
    </source>
</reference>
<protein>
    <recommendedName>
        <fullName evidence="2">DnaJ homologue subfamily C member 28 conserved domain-containing protein</fullName>
    </recommendedName>
</protein>
<gene>
    <name evidence="3" type="ORF">GCM10023340_02650</name>
</gene>
<evidence type="ECO:0000256" key="1">
    <source>
        <dbReference type="SAM" id="MobiDB-lite"/>
    </source>
</evidence>
<dbReference type="Pfam" id="PF09350">
    <property type="entry name" value="DJC28_CD"/>
    <property type="match status" value="1"/>
</dbReference>